<proteinExistence type="predicted"/>
<dbReference type="Proteomes" id="UP001642484">
    <property type="component" value="Unassembled WGS sequence"/>
</dbReference>
<dbReference type="SFLD" id="SFLDG00363">
    <property type="entry name" value="AMPS_(cytGST):_Alpha-__Mu-__Pi"/>
    <property type="match status" value="1"/>
</dbReference>
<dbReference type="SFLD" id="SFLDS00019">
    <property type="entry name" value="Glutathione_Transferase_(cytos"/>
    <property type="match status" value="1"/>
</dbReference>
<protein>
    <recommendedName>
        <fullName evidence="5">Glutathione S-transferase</fullName>
    </recommendedName>
</protein>
<evidence type="ECO:0000313" key="4">
    <source>
        <dbReference type="Proteomes" id="UP001642484"/>
    </source>
</evidence>
<gene>
    <name evidence="3" type="ORF">CCMP2556_LOCUS50236</name>
</gene>
<dbReference type="InterPro" id="IPR040079">
    <property type="entry name" value="Glutathione_S-Trfase"/>
</dbReference>
<evidence type="ECO:0000313" key="3">
    <source>
        <dbReference type="EMBL" id="CAK9107675.1"/>
    </source>
</evidence>
<comment type="caution">
    <text evidence="3">The sequence shown here is derived from an EMBL/GenBank/DDBJ whole genome shotgun (WGS) entry which is preliminary data.</text>
</comment>
<evidence type="ECO:0008006" key="5">
    <source>
        <dbReference type="Google" id="ProtNLM"/>
    </source>
</evidence>
<dbReference type="Pfam" id="PF14497">
    <property type="entry name" value="GST_C_3"/>
    <property type="match status" value="1"/>
</dbReference>
<evidence type="ECO:0000259" key="2">
    <source>
        <dbReference type="PROSITE" id="PS50405"/>
    </source>
</evidence>
<dbReference type="CDD" id="cd03039">
    <property type="entry name" value="GST_N_Sigma_like"/>
    <property type="match status" value="1"/>
</dbReference>
<feature type="domain" description="GST N-terminal" evidence="1">
    <location>
        <begin position="35"/>
        <end position="129"/>
    </location>
</feature>
<dbReference type="PANTHER" id="PTHR11571:SF150">
    <property type="entry name" value="GLUTATHIONE S-TRANSFERASE"/>
    <property type="match status" value="1"/>
</dbReference>
<dbReference type="PROSITE" id="PS50404">
    <property type="entry name" value="GST_NTER"/>
    <property type="match status" value="1"/>
</dbReference>
<dbReference type="SUPFAM" id="SSF52833">
    <property type="entry name" value="Thioredoxin-like"/>
    <property type="match status" value="1"/>
</dbReference>
<sequence>MVRFAPVSVSGSIDSWMDLFCGACTADSSNEMLKKSYKLTYFDIRGLAENSRLILAAAGQSYEDVRLSFSFGTPGDFSTIKRPEFDAMKAAGQLDSSLGKVPLLEVDGAKIGQSKAIERFLAKELGMMGSNSVEAAQVDQLGETVRDIKDAYQKVRGLQDEEAKKAGMDKWFAEDLPNWCALAEKSLPPGPGPFLVGGKVSLADILFYTLLLAPGCFFDNAEGAKAAFQNCPKLKAALEATDALPQLKEYISKRKETPF</sequence>
<dbReference type="InterPro" id="IPR004046">
    <property type="entry name" value="GST_C"/>
</dbReference>
<dbReference type="Pfam" id="PF02798">
    <property type="entry name" value="GST_N"/>
    <property type="match status" value="1"/>
</dbReference>
<feature type="domain" description="GST C-terminal" evidence="2">
    <location>
        <begin position="131"/>
        <end position="259"/>
    </location>
</feature>
<dbReference type="InterPro" id="IPR004045">
    <property type="entry name" value="Glutathione_S-Trfase_N"/>
</dbReference>
<dbReference type="SUPFAM" id="SSF47616">
    <property type="entry name" value="GST C-terminal domain-like"/>
    <property type="match status" value="1"/>
</dbReference>
<dbReference type="Gene3D" id="3.40.30.10">
    <property type="entry name" value="Glutaredoxin"/>
    <property type="match status" value="1"/>
</dbReference>
<dbReference type="PANTHER" id="PTHR11571">
    <property type="entry name" value="GLUTATHIONE S-TRANSFERASE"/>
    <property type="match status" value="1"/>
</dbReference>
<dbReference type="InterPro" id="IPR036282">
    <property type="entry name" value="Glutathione-S-Trfase_C_sf"/>
</dbReference>
<organism evidence="3 4">
    <name type="scientific">Durusdinium trenchii</name>
    <dbReference type="NCBI Taxonomy" id="1381693"/>
    <lineage>
        <taxon>Eukaryota</taxon>
        <taxon>Sar</taxon>
        <taxon>Alveolata</taxon>
        <taxon>Dinophyceae</taxon>
        <taxon>Suessiales</taxon>
        <taxon>Symbiodiniaceae</taxon>
        <taxon>Durusdinium</taxon>
    </lineage>
</organism>
<dbReference type="SFLD" id="SFLDG01205">
    <property type="entry name" value="AMPS.1"/>
    <property type="match status" value="1"/>
</dbReference>
<dbReference type="PROSITE" id="PS50405">
    <property type="entry name" value="GST_CTER"/>
    <property type="match status" value="1"/>
</dbReference>
<name>A0ABP0S5V3_9DINO</name>
<accession>A0ABP0S5V3</accession>
<dbReference type="InterPro" id="IPR036249">
    <property type="entry name" value="Thioredoxin-like_sf"/>
</dbReference>
<keyword evidence="4" id="KW-1185">Reference proteome</keyword>
<dbReference type="InterPro" id="IPR010987">
    <property type="entry name" value="Glutathione-S-Trfase_C-like"/>
</dbReference>
<reference evidence="3 4" key="1">
    <citation type="submission" date="2024-02" db="EMBL/GenBank/DDBJ databases">
        <authorList>
            <person name="Chen Y."/>
            <person name="Shah S."/>
            <person name="Dougan E. K."/>
            <person name="Thang M."/>
            <person name="Chan C."/>
        </authorList>
    </citation>
    <scope>NUCLEOTIDE SEQUENCE [LARGE SCALE GENOMIC DNA]</scope>
</reference>
<dbReference type="EMBL" id="CAXAMN010027023">
    <property type="protein sequence ID" value="CAK9107675.1"/>
    <property type="molecule type" value="Genomic_DNA"/>
</dbReference>
<dbReference type="Gene3D" id="1.20.1050.10">
    <property type="match status" value="1"/>
</dbReference>
<dbReference type="InterPro" id="IPR050213">
    <property type="entry name" value="GST_superfamily"/>
</dbReference>
<evidence type="ECO:0000259" key="1">
    <source>
        <dbReference type="PROSITE" id="PS50404"/>
    </source>
</evidence>